<reference evidence="1 2" key="1">
    <citation type="journal article" date="2022" name="Nat. Ecol. Evol.">
        <title>A masculinizing supergene underlies an exaggerated male reproductive morph in a spider.</title>
        <authorList>
            <person name="Hendrickx F."/>
            <person name="De Corte Z."/>
            <person name="Sonet G."/>
            <person name="Van Belleghem S.M."/>
            <person name="Kostlbacher S."/>
            <person name="Vangestel C."/>
        </authorList>
    </citation>
    <scope>NUCLEOTIDE SEQUENCE [LARGE SCALE GENOMIC DNA]</scope>
    <source>
        <strain evidence="1">W744_W776</strain>
    </source>
</reference>
<gene>
    <name evidence="1" type="ORF">JTE90_001609</name>
</gene>
<evidence type="ECO:0000313" key="2">
    <source>
        <dbReference type="Proteomes" id="UP000827092"/>
    </source>
</evidence>
<comment type="caution">
    <text evidence="1">The sequence shown here is derived from an EMBL/GenBank/DDBJ whole genome shotgun (WGS) entry which is preliminary data.</text>
</comment>
<dbReference type="Proteomes" id="UP000827092">
    <property type="component" value="Unassembled WGS sequence"/>
</dbReference>
<keyword evidence="2" id="KW-1185">Reference proteome</keyword>
<evidence type="ECO:0000313" key="1">
    <source>
        <dbReference type="EMBL" id="KAG8197685.1"/>
    </source>
</evidence>
<dbReference type="AlphaFoldDB" id="A0AAV6VLS8"/>
<proteinExistence type="predicted"/>
<name>A0AAV6VLS8_9ARAC</name>
<dbReference type="EMBL" id="JAFNEN010000052">
    <property type="protein sequence ID" value="KAG8197685.1"/>
    <property type="molecule type" value="Genomic_DNA"/>
</dbReference>
<organism evidence="1 2">
    <name type="scientific">Oedothorax gibbosus</name>
    <dbReference type="NCBI Taxonomy" id="931172"/>
    <lineage>
        <taxon>Eukaryota</taxon>
        <taxon>Metazoa</taxon>
        <taxon>Ecdysozoa</taxon>
        <taxon>Arthropoda</taxon>
        <taxon>Chelicerata</taxon>
        <taxon>Arachnida</taxon>
        <taxon>Araneae</taxon>
        <taxon>Araneomorphae</taxon>
        <taxon>Entelegynae</taxon>
        <taxon>Araneoidea</taxon>
        <taxon>Linyphiidae</taxon>
        <taxon>Erigoninae</taxon>
        <taxon>Oedothorax</taxon>
    </lineage>
</organism>
<protein>
    <submittedName>
        <fullName evidence="1">Uncharacterized protein</fullName>
    </submittedName>
</protein>
<sequence length="128" mass="14429">MLWVCYSKSLYCFNPTTLFFYKFNHIPNTKLFLTKQQTSKPRVVLYSSDHLLRTHQTQKNVPGTIECGSISSAVSRGVSPVRPQPGIEPFRGVESERHVVCVSPALVGRFVEGLLRRGYAHFQSLVTG</sequence>
<accession>A0AAV6VLS8</accession>